<feature type="compositionally biased region" description="Basic and acidic residues" evidence="1">
    <location>
        <begin position="192"/>
        <end position="219"/>
    </location>
</feature>
<comment type="caution">
    <text evidence="3">The sequence shown here is derived from an EMBL/GenBank/DDBJ whole genome shotgun (WGS) entry which is preliminary data.</text>
</comment>
<evidence type="ECO:0000313" key="4">
    <source>
        <dbReference type="Proteomes" id="UP001176961"/>
    </source>
</evidence>
<sequence>MKASPVPSQNLNEIWTEENPRMIVESQNTYMNKDETITKDRFQEPNDSGEVNYPLEKENILKIITVRKIEPSMPSTRISANKTSARVLEKRALESTGLPQEQQRTTASVPEGTLAMLSKDPSMLIAIYAFAGGLVIALIFLLCYMIYARSKQRQRRKMYDELYEMASERESRDRRAARRKIRRSRRLKQKQKSRESEEAKEKPLKGSSEGSKEAIKGSGEKAVQTVDKTALEKSAEDKAKENEQAIENVDELIKAIKENKVALATAETGRMEQSN</sequence>
<evidence type="ECO:0000256" key="1">
    <source>
        <dbReference type="SAM" id="MobiDB-lite"/>
    </source>
</evidence>
<feature type="compositionally biased region" description="Basic and acidic residues" evidence="1">
    <location>
        <begin position="229"/>
        <end position="243"/>
    </location>
</feature>
<reference evidence="3" key="1">
    <citation type="submission" date="2023-07" db="EMBL/GenBank/DDBJ databases">
        <authorList>
            <consortium name="CYATHOMIX"/>
        </authorList>
    </citation>
    <scope>NUCLEOTIDE SEQUENCE</scope>
    <source>
        <strain evidence="3">N/A</strain>
    </source>
</reference>
<accession>A0AA36DTF6</accession>
<feature type="region of interest" description="Disordered" evidence="1">
    <location>
        <begin position="165"/>
        <end position="244"/>
    </location>
</feature>
<protein>
    <submittedName>
        <fullName evidence="3">Uncharacterized protein</fullName>
    </submittedName>
</protein>
<organism evidence="3 4">
    <name type="scientific">Cylicocyclus nassatus</name>
    <name type="common">Nematode worm</name>
    <dbReference type="NCBI Taxonomy" id="53992"/>
    <lineage>
        <taxon>Eukaryota</taxon>
        <taxon>Metazoa</taxon>
        <taxon>Ecdysozoa</taxon>
        <taxon>Nematoda</taxon>
        <taxon>Chromadorea</taxon>
        <taxon>Rhabditida</taxon>
        <taxon>Rhabditina</taxon>
        <taxon>Rhabditomorpha</taxon>
        <taxon>Strongyloidea</taxon>
        <taxon>Strongylidae</taxon>
        <taxon>Cylicocyclus</taxon>
    </lineage>
</organism>
<evidence type="ECO:0000313" key="3">
    <source>
        <dbReference type="EMBL" id="CAJ0592486.1"/>
    </source>
</evidence>
<keyword evidence="2" id="KW-0812">Transmembrane</keyword>
<gene>
    <name evidence="3" type="ORF">CYNAS_LOCUS4469</name>
</gene>
<feature type="compositionally biased region" description="Basic residues" evidence="1">
    <location>
        <begin position="175"/>
        <end position="191"/>
    </location>
</feature>
<keyword evidence="2" id="KW-0472">Membrane</keyword>
<dbReference type="Proteomes" id="UP001176961">
    <property type="component" value="Unassembled WGS sequence"/>
</dbReference>
<dbReference type="AlphaFoldDB" id="A0AA36DTF6"/>
<proteinExistence type="predicted"/>
<keyword evidence="2" id="KW-1133">Transmembrane helix</keyword>
<evidence type="ECO:0000256" key="2">
    <source>
        <dbReference type="SAM" id="Phobius"/>
    </source>
</evidence>
<keyword evidence="4" id="KW-1185">Reference proteome</keyword>
<feature type="transmembrane region" description="Helical" evidence="2">
    <location>
        <begin position="125"/>
        <end position="147"/>
    </location>
</feature>
<dbReference type="EMBL" id="CATQJL010000112">
    <property type="protein sequence ID" value="CAJ0592486.1"/>
    <property type="molecule type" value="Genomic_DNA"/>
</dbReference>
<name>A0AA36DTF6_CYLNA</name>